<feature type="transmembrane region" description="Helical" evidence="1">
    <location>
        <begin position="83"/>
        <end position="101"/>
    </location>
</feature>
<dbReference type="OrthoDB" id="6424355at2759"/>
<comment type="caution">
    <text evidence="3">The sequence shown here is derived from an EMBL/GenBank/DDBJ whole genome shotgun (WGS) entry which is preliminary data.</text>
</comment>
<feature type="domain" description="Fibronectin type III" evidence="2">
    <location>
        <begin position="77"/>
        <end position="209"/>
    </location>
</feature>
<reference evidence="3 4" key="1">
    <citation type="journal article" date="2015" name="Nat. Commun.">
        <title>Lucilia cuprina genome unlocks parasitic fly biology to underpin future interventions.</title>
        <authorList>
            <person name="Anstead C.A."/>
            <person name="Korhonen P.K."/>
            <person name="Young N.D."/>
            <person name="Hall R.S."/>
            <person name="Jex A.R."/>
            <person name="Murali S.C."/>
            <person name="Hughes D.S."/>
            <person name="Lee S.F."/>
            <person name="Perry T."/>
            <person name="Stroehlein A.J."/>
            <person name="Ansell B.R."/>
            <person name="Breugelmans B."/>
            <person name="Hofmann A."/>
            <person name="Qu J."/>
            <person name="Dugan S."/>
            <person name="Lee S.L."/>
            <person name="Chao H."/>
            <person name="Dinh H."/>
            <person name="Han Y."/>
            <person name="Doddapaneni H.V."/>
            <person name="Worley K.C."/>
            <person name="Muzny D.M."/>
            <person name="Ioannidis P."/>
            <person name="Waterhouse R.M."/>
            <person name="Zdobnov E.M."/>
            <person name="James P.J."/>
            <person name="Bagnall N.H."/>
            <person name="Kotze A.C."/>
            <person name="Gibbs R.A."/>
            <person name="Richards S."/>
            <person name="Batterham P."/>
            <person name="Gasser R.B."/>
        </authorList>
    </citation>
    <scope>NUCLEOTIDE SEQUENCE [LARGE SCALE GENOMIC DNA]</scope>
    <source>
        <strain evidence="3 4">LS</strain>
        <tissue evidence="3">Full body</tissue>
    </source>
</reference>
<dbReference type="OMA" id="NIWQRIP"/>
<evidence type="ECO:0000313" key="4">
    <source>
        <dbReference type="Proteomes" id="UP000037069"/>
    </source>
</evidence>
<gene>
    <name evidence="3" type="ORF">FF38_04884</name>
</gene>
<evidence type="ECO:0000259" key="2">
    <source>
        <dbReference type="Pfam" id="PF16066"/>
    </source>
</evidence>
<proteinExistence type="predicted"/>
<dbReference type="PANTHER" id="PTHR21104">
    <property type="entry name" value="FIBRONECTIN TYPE III DOMAIN-CONTAINING PROTEIN"/>
    <property type="match status" value="1"/>
</dbReference>
<dbReference type="AlphaFoldDB" id="A0A0L0C877"/>
<keyword evidence="1" id="KW-0812">Transmembrane</keyword>
<dbReference type="EMBL" id="JRES01000755">
    <property type="protein sequence ID" value="KNC28643.1"/>
    <property type="molecule type" value="Genomic_DNA"/>
</dbReference>
<name>A0A0L0C877_LUCCU</name>
<protein>
    <recommendedName>
        <fullName evidence="2">Fibronectin type III domain-containing protein</fullName>
    </recommendedName>
</protein>
<keyword evidence="1" id="KW-1133">Transmembrane helix</keyword>
<sequence>MKRNRIVIKLEKILPGLEPSPGVSEEWGSGWKGTNFIVEIEEAATDSPISADYISSREDISIAKNTTNMITQGPKIIVRTEEILIVGLVLTLWVGAIVLFFNRWGKIRMLEPYQPKFQQQHRASCPLSDIDPIPHQRSSVSRMSMGFVNNVNMPSYQFSAYNPTIYSKGYSAHNRPRQNSVFVGPSPNQFLMPKPPRKTRSAMDLHSMILDETAEQV</sequence>
<organism evidence="3 4">
    <name type="scientific">Lucilia cuprina</name>
    <name type="common">Green bottle fly</name>
    <name type="synonym">Australian sheep blowfly</name>
    <dbReference type="NCBI Taxonomy" id="7375"/>
    <lineage>
        <taxon>Eukaryota</taxon>
        <taxon>Metazoa</taxon>
        <taxon>Ecdysozoa</taxon>
        <taxon>Arthropoda</taxon>
        <taxon>Hexapoda</taxon>
        <taxon>Insecta</taxon>
        <taxon>Pterygota</taxon>
        <taxon>Neoptera</taxon>
        <taxon>Endopterygota</taxon>
        <taxon>Diptera</taxon>
        <taxon>Brachycera</taxon>
        <taxon>Muscomorpha</taxon>
        <taxon>Oestroidea</taxon>
        <taxon>Calliphoridae</taxon>
        <taxon>Luciliinae</taxon>
        <taxon>Lucilia</taxon>
    </lineage>
</organism>
<dbReference type="PANTHER" id="PTHR21104:SF1">
    <property type="entry name" value="FIBRONECTIN TYPE III DOMAIN-CONTAINING PROTEIN"/>
    <property type="match status" value="1"/>
</dbReference>
<dbReference type="InterPro" id="IPR032073">
    <property type="entry name" value="FNDC5_C"/>
</dbReference>
<dbReference type="Pfam" id="PF16066">
    <property type="entry name" value="DUF4808"/>
    <property type="match status" value="1"/>
</dbReference>
<accession>A0A0L0C877</accession>
<keyword evidence="4" id="KW-1185">Reference proteome</keyword>
<dbReference type="Proteomes" id="UP000037069">
    <property type="component" value="Unassembled WGS sequence"/>
</dbReference>
<evidence type="ECO:0000313" key="3">
    <source>
        <dbReference type="EMBL" id="KNC28643.1"/>
    </source>
</evidence>
<evidence type="ECO:0000256" key="1">
    <source>
        <dbReference type="SAM" id="Phobius"/>
    </source>
</evidence>
<keyword evidence="1" id="KW-0472">Membrane</keyword>